<dbReference type="WBParaSite" id="TREG1_35030.1">
    <property type="protein sequence ID" value="TREG1_35030.1"/>
    <property type="gene ID" value="TREG1_35030"/>
</dbReference>
<dbReference type="GO" id="GO:0005763">
    <property type="term" value="C:mitochondrial small ribosomal subunit"/>
    <property type="evidence" value="ECO:0007669"/>
    <property type="project" value="TreeGrafter"/>
</dbReference>
<dbReference type="PRINTS" id="PR00974">
    <property type="entry name" value="RIBOSOMALS18"/>
</dbReference>
<dbReference type="AlphaFoldDB" id="A0AA85JQ70"/>
<dbReference type="InterPro" id="IPR001648">
    <property type="entry name" value="Ribosomal_bS18"/>
</dbReference>
<dbReference type="InterPro" id="IPR036870">
    <property type="entry name" value="Ribosomal_bS18_sf"/>
</dbReference>
<dbReference type="PANTHER" id="PTHR13479:SF66">
    <property type="entry name" value="LARGE RIBOSOMAL SUBUNIT PROTEIN ML66"/>
    <property type="match status" value="1"/>
</dbReference>
<dbReference type="Pfam" id="PF01084">
    <property type="entry name" value="Ribosomal_S18"/>
    <property type="match status" value="1"/>
</dbReference>
<sequence length="168" mass="19047">MALHLRSSGFYPAVLSRFFSCSLVRNKKEVKYTVNKNVTTVEGVIVPSERKGKVVCLDGFGDPRDTDPITRLGLQIRHTDVRILSQFLRPDGSVIPRSVSGISLRSQKHIELMIERARKAGLLPIRIEPDGTHVYEERGRHRFNVYYDSEMIGLPKASKKAVEYIPPE</sequence>
<dbReference type="Gene3D" id="4.10.640.10">
    <property type="entry name" value="Ribosomal protein S18"/>
    <property type="match status" value="1"/>
</dbReference>
<organism evidence="3 5">
    <name type="scientific">Trichobilharzia regenti</name>
    <name type="common">Nasal bird schistosome</name>
    <dbReference type="NCBI Taxonomy" id="157069"/>
    <lineage>
        <taxon>Eukaryota</taxon>
        <taxon>Metazoa</taxon>
        <taxon>Spiralia</taxon>
        <taxon>Lophotrochozoa</taxon>
        <taxon>Platyhelminthes</taxon>
        <taxon>Trematoda</taxon>
        <taxon>Digenea</taxon>
        <taxon>Strigeidida</taxon>
        <taxon>Schistosomatoidea</taxon>
        <taxon>Schistosomatidae</taxon>
        <taxon>Trichobilharzia</taxon>
    </lineage>
</organism>
<reference evidence="3" key="1">
    <citation type="submission" date="2022-06" db="EMBL/GenBank/DDBJ databases">
        <authorList>
            <person name="Berger JAMES D."/>
            <person name="Berger JAMES D."/>
        </authorList>
    </citation>
    <scope>NUCLEOTIDE SEQUENCE [LARGE SCALE GENOMIC DNA]</scope>
</reference>
<dbReference type="GO" id="GO:0032543">
    <property type="term" value="P:mitochondrial translation"/>
    <property type="evidence" value="ECO:0007669"/>
    <property type="project" value="TreeGrafter"/>
</dbReference>
<dbReference type="PANTHER" id="PTHR13479">
    <property type="entry name" value="30S RIBOSOMAL PROTEIN S18"/>
    <property type="match status" value="1"/>
</dbReference>
<keyword evidence="2" id="KW-0687">Ribonucleoprotein</keyword>
<accession>A0AA85JQ70</accession>
<keyword evidence="3" id="KW-1185">Reference proteome</keyword>
<dbReference type="WBParaSite" id="TREG1_35030.4">
    <property type="protein sequence ID" value="TREG1_35030.4"/>
    <property type="gene ID" value="TREG1_35030"/>
</dbReference>
<dbReference type="GO" id="GO:0070181">
    <property type="term" value="F:small ribosomal subunit rRNA binding"/>
    <property type="evidence" value="ECO:0007669"/>
    <property type="project" value="TreeGrafter"/>
</dbReference>
<evidence type="ECO:0000313" key="3">
    <source>
        <dbReference type="Proteomes" id="UP000050795"/>
    </source>
</evidence>
<evidence type="ECO:0000256" key="1">
    <source>
        <dbReference type="ARBA" id="ARBA00022980"/>
    </source>
</evidence>
<dbReference type="SUPFAM" id="SSF46911">
    <property type="entry name" value="Ribosomal protein S18"/>
    <property type="match status" value="1"/>
</dbReference>
<keyword evidence="1" id="KW-0689">Ribosomal protein</keyword>
<dbReference type="WBParaSite" id="TREG1_35030.3">
    <property type="protein sequence ID" value="TREG1_35030.3"/>
    <property type="gene ID" value="TREG1_35030"/>
</dbReference>
<dbReference type="GO" id="GO:0003735">
    <property type="term" value="F:structural constituent of ribosome"/>
    <property type="evidence" value="ECO:0007669"/>
    <property type="project" value="InterPro"/>
</dbReference>
<evidence type="ECO:0000313" key="5">
    <source>
        <dbReference type="WBParaSite" id="TREG1_35030.3"/>
    </source>
</evidence>
<dbReference type="Proteomes" id="UP000050795">
    <property type="component" value="Unassembled WGS sequence"/>
</dbReference>
<proteinExistence type="predicted"/>
<evidence type="ECO:0000256" key="2">
    <source>
        <dbReference type="ARBA" id="ARBA00023274"/>
    </source>
</evidence>
<protein>
    <submittedName>
        <fullName evidence="4 5">Uncharacterized protein</fullName>
    </submittedName>
</protein>
<reference evidence="4 5" key="2">
    <citation type="submission" date="2023-11" db="UniProtKB">
        <authorList>
            <consortium name="WormBaseParasite"/>
        </authorList>
    </citation>
    <scope>IDENTIFICATION</scope>
</reference>
<evidence type="ECO:0000313" key="4">
    <source>
        <dbReference type="WBParaSite" id="TREG1_35030.1"/>
    </source>
</evidence>
<name>A0AA85JQ70_TRIRE</name>